<gene>
    <name evidence="1" type="ORF">RFULGI_LOCUS7972</name>
</gene>
<keyword evidence="2" id="KW-1185">Reference proteome</keyword>
<sequence>WAFALIDSYIKKKKKEIDELNKKFQEVPGGPGILLLIDSYIKKKK</sequence>
<proteinExistence type="predicted"/>
<protein>
    <submittedName>
        <fullName evidence="1">14493_t:CDS:1</fullName>
    </submittedName>
</protein>
<dbReference type="Proteomes" id="UP000789396">
    <property type="component" value="Unassembled WGS sequence"/>
</dbReference>
<evidence type="ECO:0000313" key="1">
    <source>
        <dbReference type="EMBL" id="CAG8638038.1"/>
    </source>
</evidence>
<organism evidence="1 2">
    <name type="scientific">Racocetra fulgida</name>
    <dbReference type="NCBI Taxonomy" id="60492"/>
    <lineage>
        <taxon>Eukaryota</taxon>
        <taxon>Fungi</taxon>
        <taxon>Fungi incertae sedis</taxon>
        <taxon>Mucoromycota</taxon>
        <taxon>Glomeromycotina</taxon>
        <taxon>Glomeromycetes</taxon>
        <taxon>Diversisporales</taxon>
        <taxon>Gigasporaceae</taxon>
        <taxon>Racocetra</taxon>
    </lineage>
</organism>
<evidence type="ECO:0000313" key="2">
    <source>
        <dbReference type="Proteomes" id="UP000789396"/>
    </source>
</evidence>
<name>A0A9N9GZK6_9GLOM</name>
<comment type="caution">
    <text evidence="1">The sequence shown here is derived from an EMBL/GenBank/DDBJ whole genome shotgun (WGS) entry which is preliminary data.</text>
</comment>
<dbReference type="AlphaFoldDB" id="A0A9N9GZK6"/>
<dbReference type="EMBL" id="CAJVPZ010012250">
    <property type="protein sequence ID" value="CAG8638038.1"/>
    <property type="molecule type" value="Genomic_DNA"/>
</dbReference>
<feature type="non-terminal residue" evidence="1">
    <location>
        <position position="1"/>
    </location>
</feature>
<accession>A0A9N9GZK6</accession>
<reference evidence="1" key="1">
    <citation type="submission" date="2021-06" db="EMBL/GenBank/DDBJ databases">
        <authorList>
            <person name="Kallberg Y."/>
            <person name="Tangrot J."/>
            <person name="Rosling A."/>
        </authorList>
    </citation>
    <scope>NUCLEOTIDE SEQUENCE</scope>
    <source>
        <strain evidence="1">IN212</strain>
    </source>
</reference>